<evidence type="ECO:0000313" key="1">
    <source>
        <dbReference type="EMBL" id="VUD69966.1"/>
    </source>
</evidence>
<name>A0A509E6P7_9HYPH</name>
<protein>
    <submittedName>
        <fullName evidence="1">Uncharacterized protein</fullName>
    </submittedName>
</protein>
<organism evidence="1 2">
    <name type="scientific">Methylobacterium symbioticum</name>
    <dbReference type="NCBI Taxonomy" id="2584084"/>
    <lineage>
        <taxon>Bacteria</taxon>
        <taxon>Pseudomonadati</taxon>
        <taxon>Pseudomonadota</taxon>
        <taxon>Alphaproteobacteria</taxon>
        <taxon>Hyphomicrobiales</taxon>
        <taxon>Methylobacteriaceae</taxon>
        <taxon>Methylobacterium</taxon>
    </lineage>
</organism>
<dbReference type="AlphaFoldDB" id="A0A509E6P7"/>
<dbReference type="RefSeq" id="WP_142581560.1">
    <property type="nucleotide sequence ID" value="NZ_CABFPH010000004.1"/>
</dbReference>
<proteinExistence type="predicted"/>
<evidence type="ECO:0000313" key="2">
    <source>
        <dbReference type="Proteomes" id="UP000410984"/>
    </source>
</evidence>
<dbReference type="OrthoDB" id="7997507at2"/>
<dbReference type="EMBL" id="CABFPH010000004">
    <property type="protein sequence ID" value="VUD69966.1"/>
    <property type="molecule type" value="Genomic_DNA"/>
</dbReference>
<reference evidence="1 2" key="1">
    <citation type="submission" date="2019-06" db="EMBL/GenBank/DDBJ databases">
        <authorList>
            <person name="Rodrigo-Torres L."/>
            <person name="Arahal R. D."/>
            <person name="Lucena T."/>
        </authorList>
    </citation>
    <scope>NUCLEOTIDE SEQUENCE [LARGE SCALE GENOMIC DNA]</scope>
    <source>
        <strain evidence="1 2">SB0023/3</strain>
    </source>
</reference>
<gene>
    <name evidence="1" type="ORF">MET9862_00527</name>
</gene>
<dbReference type="Proteomes" id="UP000410984">
    <property type="component" value="Unassembled WGS sequence"/>
</dbReference>
<accession>A0A509E6P7</accession>
<sequence length="76" mass="8299">MENAPFNIVIRGRGYECRVSGATEGEAADAAETILHQLRQQPKVWPAQVHIECEDFAAAKRLAGYFAAITVEPDLG</sequence>
<keyword evidence="2" id="KW-1185">Reference proteome</keyword>